<name>A0A5B7ECR6_PORTR</name>
<dbReference type="AlphaFoldDB" id="A0A5B7ECR6"/>
<keyword evidence="2" id="KW-1185">Reference proteome</keyword>
<proteinExistence type="predicted"/>
<evidence type="ECO:0000313" key="1">
    <source>
        <dbReference type="EMBL" id="MPC32060.1"/>
    </source>
</evidence>
<protein>
    <submittedName>
        <fullName evidence="1">Uncharacterized protein</fullName>
    </submittedName>
</protein>
<gene>
    <name evidence="1" type="ORF">E2C01_025364</name>
</gene>
<dbReference type="EMBL" id="VSRR010002554">
    <property type="protein sequence ID" value="MPC32060.1"/>
    <property type="molecule type" value="Genomic_DNA"/>
</dbReference>
<sequence length="90" mass="9422">MSRATTAVVLPCSRAPLSSEGGKASPIPAVLQTVQAVERSGLLFRKTVLYQPLCPPLNLVQDSEMGGRCSAPGEAGVLKRGANLSFVQQL</sequence>
<accession>A0A5B7ECR6</accession>
<dbReference type="Proteomes" id="UP000324222">
    <property type="component" value="Unassembled WGS sequence"/>
</dbReference>
<reference evidence="1 2" key="1">
    <citation type="submission" date="2019-05" db="EMBL/GenBank/DDBJ databases">
        <title>Another draft genome of Portunus trituberculatus and its Hox gene families provides insights of decapod evolution.</title>
        <authorList>
            <person name="Jeong J.-H."/>
            <person name="Song I."/>
            <person name="Kim S."/>
            <person name="Choi T."/>
            <person name="Kim D."/>
            <person name="Ryu S."/>
            <person name="Kim W."/>
        </authorList>
    </citation>
    <scope>NUCLEOTIDE SEQUENCE [LARGE SCALE GENOMIC DNA]</scope>
    <source>
        <tissue evidence="1">Muscle</tissue>
    </source>
</reference>
<organism evidence="1 2">
    <name type="scientific">Portunus trituberculatus</name>
    <name type="common">Swimming crab</name>
    <name type="synonym">Neptunus trituberculatus</name>
    <dbReference type="NCBI Taxonomy" id="210409"/>
    <lineage>
        <taxon>Eukaryota</taxon>
        <taxon>Metazoa</taxon>
        <taxon>Ecdysozoa</taxon>
        <taxon>Arthropoda</taxon>
        <taxon>Crustacea</taxon>
        <taxon>Multicrustacea</taxon>
        <taxon>Malacostraca</taxon>
        <taxon>Eumalacostraca</taxon>
        <taxon>Eucarida</taxon>
        <taxon>Decapoda</taxon>
        <taxon>Pleocyemata</taxon>
        <taxon>Brachyura</taxon>
        <taxon>Eubrachyura</taxon>
        <taxon>Portunoidea</taxon>
        <taxon>Portunidae</taxon>
        <taxon>Portuninae</taxon>
        <taxon>Portunus</taxon>
    </lineage>
</organism>
<evidence type="ECO:0000313" key="2">
    <source>
        <dbReference type="Proteomes" id="UP000324222"/>
    </source>
</evidence>
<comment type="caution">
    <text evidence="1">The sequence shown here is derived from an EMBL/GenBank/DDBJ whole genome shotgun (WGS) entry which is preliminary data.</text>
</comment>